<dbReference type="InterPro" id="IPR024516">
    <property type="entry name" value="Mce_C"/>
</dbReference>
<gene>
    <name evidence="5" type="ORF">Atai01_29580</name>
</gene>
<keyword evidence="2" id="KW-0812">Transmembrane</keyword>
<dbReference type="RefSeq" id="WP_285487158.1">
    <property type="nucleotide sequence ID" value="NZ_BSTI01000005.1"/>
</dbReference>
<reference evidence="5" key="1">
    <citation type="submission" date="2023-03" db="EMBL/GenBank/DDBJ databases">
        <title>Amycolatopsis taiwanensis NBRC 103393.</title>
        <authorList>
            <person name="Ichikawa N."/>
            <person name="Sato H."/>
            <person name="Tonouchi N."/>
        </authorList>
    </citation>
    <scope>NUCLEOTIDE SEQUENCE</scope>
    <source>
        <strain evidence="5">NBRC 103393</strain>
    </source>
</reference>
<dbReference type="InterPro" id="IPR005693">
    <property type="entry name" value="Mce"/>
</dbReference>
<protein>
    <submittedName>
        <fullName evidence="5">ABC transporter substrate-binding protein</fullName>
    </submittedName>
</protein>
<evidence type="ECO:0000259" key="3">
    <source>
        <dbReference type="Pfam" id="PF02470"/>
    </source>
</evidence>
<dbReference type="InterPro" id="IPR003399">
    <property type="entry name" value="Mce/MlaD"/>
</dbReference>
<evidence type="ECO:0000256" key="1">
    <source>
        <dbReference type="SAM" id="MobiDB-lite"/>
    </source>
</evidence>
<feature type="compositionally biased region" description="Pro residues" evidence="1">
    <location>
        <begin position="377"/>
        <end position="387"/>
    </location>
</feature>
<keyword evidence="6" id="KW-1185">Reference proteome</keyword>
<dbReference type="Pfam" id="PF02470">
    <property type="entry name" value="MlaD"/>
    <property type="match status" value="1"/>
</dbReference>
<feature type="region of interest" description="Disordered" evidence="1">
    <location>
        <begin position="354"/>
        <end position="404"/>
    </location>
</feature>
<accession>A0A9W6VGT9</accession>
<feature type="domain" description="Mammalian cell entry C-terminal" evidence="4">
    <location>
        <begin position="128"/>
        <end position="348"/>
    </location>
</feature>
<comment type="caution">
    <text evidence="5">The sequence shown here is derived from an EMBL/GenBank/DDBJ whole genome shotgun (WGS) entry which is preliminary data.</text>
</comment>
<evidence type="ECO:0000313" key="5">
    <source>
        <dbReference type="EMBL" id="GLY66339.1"/>
    </source>
</evidence>
<dbReference type="InterPro" id="IPR052336">
    <property type="entry name" value="MlaD_Phospholipid_Transporter"/>
</dbReference>
<name>A0A9W6VGT9_9PSEU</name>
<feature type="transmembrane region" description="Helical" evidence="2">
    <location>
        <begin position="12"/>
        <end position="34"/>
    </location>
</feature>
<dbReference type="EMBL" id="BSTI01000005">
    <property type="protein sequence ID" value="GLY66339.1"/>
    <property type="molecule type" value="Genomic_DNA"/>
</dbReference>
<keyword evidence="2" id="KW-0472">Membrane</keyword>
<evidence type="ECO:0000259" key="4">
    <source>
        <dbReference type="Pfam" id="PF11887"/>
    </source>
</evidence>
<keyword evidence="2" id="KW-1133">Transmembrane helix</keyword>
<organism evidence="5 6">
    <name type="scientific">Amycolatopsis taiwanensis</name>
    <dbReference type="NCBI Taxonomy" id="342230"/>
    <lineage>
        <taxon>Bacteria</taxon>
        <taxon>Bacillati</taxon>
        <taxon>Actinomycetota</taxon>
        <taxon>Actinomycetes</taxon>
        <taxon>Pseudonocardiales</taxon>
        <taxon>Pseudonocardiaceae</taxon>
        <taxon>Amycolatopsis</taxon>
    </lineage>
</organism>
<dbReference type="Pfam" id="PF11887">
    <property type="entry name" value="Mce4_CUP1"/>
    <property type="match status" value="1"/>
</dbReference>
<dbReference type="AlphaFoldDB" id="A0A9W6VGT9"/>
<dbReference type="PANTHER" id="PTHR33371">
    <property type="entry name" value="INTERMEMBRANE PHOSPHOLIPID TRANSPORT SYSTEM BINDING PROTEIN MLAD-RELATED"/>
    <property type="match status" value="1"/>
</dbReference>
<feature type="compositionally biased region" description="Pro residues" evidence="1">
    <location>
        <begin position="354"/>
        <end position="367"/>
    </location>
</feature>
<dbReference type="NCBIfam" id="TIGR00996">
    <property type="entry name" value="Mtu_fam_mce"/>
    <property type="match status" value="1"/>
</dbReference>
<dbReference type="GO" id="GO:0005576">
    <property type="term" value="C:extracellular region"/>
    <property type="evidence" value="ECO:0007669"/>
    <property type="project" value="TreeGrafter"/>
</dbReference>
<dbReference type="GO" id="GO:0051701">
    <property type="term" value="P:biological process involved in interaction with host"/>
    <property type="evidence" value="ECO:0007669"/>
    <property type="project" value="TreeGrafter"/>
</dbReference>
<evidence type="ECO:0000256" key="2">
    <source>
        <dbReference type="SAM" id="Phobius"/>
    </source>
</evidence>
<evidence type="ECO:0000313" key="6">
    <source>
        <dbReference type="Proteomes" id="UP001165136"/>
    </source>
</evidence>
<feature type="domain" description="Mce/MlaD" evidence="3">
    <location>
        <begin position="44"/>
        <end position="121"/>
    </location>
</feature>
<dbReference type="Proteomes" id="UP001165136">
    <property type="component" value="Unassembled WGS sequence"/>
</dbReference>
<dbReference type="PANTHER" id="PTHR33371:SF19">
    <property type="entry name" value="MCE-FAMILY PROTEIN MCE4A"/>
    <property type="match status" value="1"/>
</dbReference>
<proteinExistence type="predicted"/>
<sequence length="448" mass="47671">MNRSILLRRLGYQFLGLVFLVVCAMFFVTTIAVYHKDFTPVAMVRLDTDRAGNQLGKGADVKIRGVVVGEVAAVRVAGDGSTTHAALDLALKPDMLDEIPANVSARLLPKTLFGERYVALQLPQEPAPRHLAAGDVIPQDRSSAAIELQKVLDDVMPLLQSVQPQKLSATLSAVANALDGRGEQLGSTLVKLSDYLGGLNPSLPDIKADIAGLADVSDTYAKAAPDFLQALSDLTTTSKTLVDEQQRLAGFFSSVTTASTDLASFLRVNENNIIQLTVSAQSTLDVLAKYAPEYPCLLQQVAESVPRAYEAFGYGTDQMNHVTIRFIADRTKYLPGVDTPKYLDKRGPRCYPQVVPPGRWPQYPPDGPVQDGSSHPALPPGENPPLPGNGIIGGGSATPAGSLANSPAEQDLIATLVAPELGTTPDAVPGWSSLLLGPLYRGAEVEVQ</sequence>